<keyword evidence="2" id="KW-1185">Reference proteome</keyword>
<sequence>MAIKIRTGSTNLQVYNIYRSQRWELDLSEHNNEAGLHLAIVLEEADNICLLNSGVSTHQAGGRLDLTFVSRDLGHCSKWWIHPTLTSDHYAIRISLELRIISFAARPLAGWNTKEV</sequence>
<dbReference type="Proteomes" id="UP001292094">
    <property type="component" value="Unassembled WGS sequence"/>
</dbReference>
<evidence type="ECO:0000313" key="1">
    <source>
        <dbReference type="EMBL" id="KAK4326293.1"/>
    </source>
</evidence>
<dbReference type="EMBL" id="JAWZYT010000226">
    <property type="protein sequence ID" value="KAK4326293.1"/>
    <property type="molecule type" value="Genomic_DNA"/>
</dbReference>
<comment type="caution">
    <text evidence="1">The sequence shown here is derived from an EMBL/GenBank/DDBJ whole genome shotgun (WGS) entry which is preliminary data.</text>
</comment>
<dbReference type="Gene3D" id="3.60.10.10">
    <property type="entry name" value="Endonuclease/exonuclease/phosphatase"/>
    <property type="match status" value="1"/>
</dbReference>
<name>A0AAE1QJ28_9EUCA</name>
<evidence type="ECO:0000313" key="2">
    <source>
        <dbReference type="Proteomes" id="UP001292094"/>
    </source>
</evidence>
<evidence type="ECO:0008006" key="3">
    <source>
        <dbReference type="Google" id="ProtNLM"/>
    </source>
</evidence>
<dbReference type="SUPFAM" id="SSF56219">
    <property type="entry name" value="DNase I-like"/>
    <property type="match status" value="1"/>
</dbReference>
<protein>
    <recommendedName>
        <fullName evidence="3">Endonuclease/exonuclease/phosphatase domain-containing protein</fullName>
    </recommendedName>
</protein>
<dbReference type="AlphaFoldDB" id="A0AAE1QJ28"/>
<organism evidence="1 2">
    <name type="scientific">Petrolisthes manimaculis</name>
    <dbReference type="NCBI Taxonomy" id="1843537"/>
    <lineage>
        <taxon>Eukaryota</taxon>
        <taxon>Metazoa</taxon>
        <taxon>Ecdysozoa</taxon>
        <taxon>Arthropoda</taxon>
        <taxon>Crustacea</taxon>
        <taxon>Multicrustacea</taxon>
        <taxon>Malacostraca</taxon>
        <taxon>Eumalacostraca</taxon>
        <taxon>Eucarida</taxon>
        <taxon>Decapoda</taxon>
        <taxon>Pleocyemata</taxon>
        <taxon>Anomura</taxon>
        <taxon>Galatheoidea</taxon>
        <taxon>Porcellanidae</taxon>
        <taxon>Petrolisthes</taxon>
    </lineage>
</organism>
<proteinExistence type="predicted"/>
<gene>
    <name evidence="1" type="ORF">Pmani_003157</name>
</gene>
<reference evidence="1" key="1">
    <citation type="submission" date="2023-11" db="EMBL/GenBank/DDBJ databases">
        <title>Genome assemblies of two species of porcelain crab, Petrolisthes cinctipes and Petrolisthes manimaculis (Anomura: Porcellanidae).</title>
        <authorList>
            <person name="Angst P."/>
        </authorList>
    </citation>
    <scope>NUCLEOTIDE SEQUENCE</scope>
    <source>
        <strain evidence="1">PB745_02</strain>
        <tissue evidence="1">Gill</tissue>
    </source>
</reference>
<dbReference type="InterPro" id="IPR036691">
    <property type="entry name" value="Endo/exonu/phosph_ase_sf"/>
</dbReference>
<accession>A0AAE1QJ28</accession>